<evidence type="ECO:0000313" key="3">
    <source>
        <dbReference type="EMBL" id="CAN90505.1"/>
    </source>
</evidence>
<feature type="chain" id="PRO_5002735392" evidence="2">
    <location>
        <begin position="23"/>
        <end position="361"/>
    </location>
</feature>
<dbReference type="RefSeq" id="WP_012232983.1">
    <property type="nucleotide sequence ID" value="NC_010162.1"/>
</dbReference>
<feature type="signal peptide" evidence="2">
    <location>
        <begin position="1"/>
        <end position="22"/>
    </location>
</feature>
<reference evidence="3 4" key="1">
    <citation type="journal article" date="2007" name="Nat. Biotechnol.">
        <title>Complete genome sequence of the myxobacterium Sorangium cellulosum.</title>
        <authorList>
            <person name="Schneiker S."/>
            <person name="Perlova O."/>
            <person name="Kaiser O."/>
            <person name="Gerth K."/>
            <person name="Alici A."/>
            <person name="Altmeyer M.O."/>
            <person name="Bartels D."/>
            <person name="Bekel T."/>
            <person name="Beyer S."/>
            <person name="Bode E."/>
            <person name="Bode H.B."/>
            <person name="Bolten C.J."/>
            <person name="Choudhuri J.V."/>
            <person name="Doss S."/>
            <person name="Elnakady Y.A."/>
            <person name="Frank B."/>
            <person name="Gaigalat L."/>
            <person name="Goesmann A."/>
            <person name="Groeger C."/>
            <person name="Gross F."/>
            <person name="Jelsbak L."/>
            <person name="Jelsbak L."/>
            <person name="Kalinowski J."/>
            <person name="Kegler C."/>
            <person name="Knauber T."/>
            <person name="Konietzny S."/>
            <person name="Kopp M."/>
            <person name="Krause L."/>
            <person name="Krug D."/>
            <person name="Linke B."/>
            <person name="Mahmud T."/>
            <person name="Martinez-Arias R."/>
            <person name="McHardy A.C."/>
            <person name="Merai M."/>
            <person name="Meyer F."/>
            <person name="Mormann S."/>
            <person name="Munoz-Dorado J."/>
            <person name="Perez J."/>
            <person name="Pradella S."/>
            <person name="Rachid S."/>
            <person name="Raddatz G."/>
            <person name="Rosenau F."/>
            <person name="Rueckert C."/>
            <person name="Sasse F."/>
            <person name="Scharfe M."/>
            <person name="Schuster S.C."/>
            <person name="Suen G."/>
            <person name="Treuner-Lange A."/>
            <person name="Velicer G.J."/>
            <person name="Vorholter F.-J."/>
            <person name="Weissman K.J."/>
            <person name="Welch R.D."/>
            <person name="Wenzel S.C."/>
            <person name="Whitworth D.E."/>
            <person name="Wilhelm S."/>
            <person name="Wittmann C."/>
            <person name="Bloecker H."/>
            <person name="Puehler A."/>
            <person name="Mueller R."/>
        </authorList>
    </citation>
    <scope>NUCLEOTIDE SEQUENCE [LARGE SCALE GENOMIC DNA]</scope>
    <source>
        <strain evidence="4">So ce56</strain>
    </source>
</reference>
<dbReference type="AlphaFoldDB" id="A9GQW0"/>
<dbReference type="KEGG" id="scl:sce0348"/>
<dbReference type="Proteomes" id="UP000002139">
    <property type="component" value="Chromosome"/>
</dbReference>
<accession>A9GQW0</accession>
<dbReference type="BioCyc" id="SCEL448385:SCE_RS01820-MONOMER"/>
<name>A9GQW0_SORC5</name>
<keyword evidence="2" id="KW-0732">Signal</keyword>
<sequence>MLHRVRSSGWACLGGISLAVAAACTQDHGVLGRDPSSGASTSGAGGGPGATTSGATTTTTGAGGGAVEPPGPTKLTVVNGISDHDAVRFCFLAYPDGTGAGVDPWPGAAAGLAFARAQEIEPLGAAIPAGTSLRAHVIAGDLRATEGLDCAEILALAGGTGSPAAPIVAAGLPVLPAPVFAEEKSLLVVATGCLGGEGHTHESEKEGCGDAYTIDTPTAGLVAVAMSRRTTFDRVSLQVAHASAATPVVHVALAPGREDATGVTLAQDLSYGAIAPFPPFTGFSVGDLGALDEVAIETRDPIEGTVTSSVPMREILASSDVPAADIGDGQGFVLVAVGAAPGAEQGGFWHPLTYSLLRANP</sequence>
<keyword evidence="4" id="KW-1185">Reference proteome</keyword>
<feature type="region of interest" description="Disordered" evidence="1">
    <location>
        <begin position="33"/>
        <end position="74"/>
    </location>
</feature>
<evidence type="ECO:0000256" key="2">
    <source>
        <dbReference type="SAM" id="SignalP"/>
    </source>
</evidence>
<dbReference type="EMBL" id="AM746676">
    <property type="protein sequence ID" value="CAN90505.1"/>
    <property type="molecule type" value="Genomic_DNA"/>
</dbReference>
<dbReference type="HOGENOM" id="CLU_771385_0_0_7"/>
<evidence type="ECO:0000256" key="1">
    <source>
        <dbReference type="SAM" id="MobiDB-lite"/>
    </source>
</evidence>
<gene>
    <name evidence="3" type="ordered locus">sce0348</name>
</gene>
<dbReference type="PROSITE" id="PS51257">
    <property type="entry name" value="PROKAR_LIPOPROTEIN"/>
    <property type="match status" value="1"/>
</dbReference>
<organism evidence="3 4">
    <name type="scientific">Sorangium cellulosum (strain So ce56)</name>
    <name type="common">Polyangium cellulosum (strain So ce56)</name>
    <dbReference type="NCBI Taxonomy" id="448385"/>
    <lineage>
        <taxon>Bacteria</taxon>
        <taxon>Pseudomonadati</taxon>
        <taxon>Myxococcota</taxon>
        <taxon>Polyangia</taxon>
        <taxon>Polyangiales</taxon>
        <taxon>Polyangiaceae</taxon>
        <taxon>Sorangium</taxon>
    </lineage>
</organism>
<protein>
    <submittedName>
        <fullName evidence="3">Secreted protein</fullName>
    </submittedName>
</protein>
<feature type="compositionally biased region" description="Low complexity" evidence="1">
    <location>
        <begin position="50"/>
        <end position="60"/>
    </location>
</feature>
<evidence type="ECO:0000313" key="4">
    <source>
        <dbReference type="Proteomes" id="UP000002139"/>
    </source>
</evidence>
<proteinExistence type="predicted"/>
<dbReference type="OrthoDB" id="5501462at2"/>